<dbReference type="PIRSF" id="PIRSF000398">
    <property type="entry name" value="M_m6A_EcoRV"/>
    <property type="match status" value="1"/>
</dbReference>
<dbReference type="InterPro" id="IPR029063">
    <property type="entry name" value="SAM-dependent_MTases_sf"/>
</dbReference>
<evidence type="ECO:0000256" key="5">
    <source>
        <dbReference type="ARBA" id="ARBA00022691"/>
    </source>
</evidence>
<proteinExistence type="inferred from homology"/>
<dbReference type="GO" id="GO:0009307">
    <property type="term" value="P:DNA restriction-modification system"/>
    <property type="evidence" value="ECO:0007669"/>
    <property type="project" value="InterPro"/>
</dbReference>
<dbReference type="Gene3D" id="3.40.50.150">
    <property type="entry name" value="Vaccinia Virus protein VP39"/>
    <property type="match status" value="1"/>
</dbReference>
<dbReference type="Pfam" id="PF02086">
    <property type="entry name" value="MethyltransfD12"/>
    <property type="match status" value="1"/>
</dbReference>
<sequence length="276" mass="31966">MSFSPFPWPGGKAAHVEWILDHVPEHTTWCEPFGGSAAVLFNKPRSHIEVYNDLDGDIVQFFDVARERPDDLKEWCRRTPFSEELFNRWAPAYYRGERPDDDVERAGIWLFLRFTQHSGKADHVAGFKRDYPRKKRGSSFRWQNVDAKIDAIADRMQGVSIQSGDFAEMIARYDTPETVFYCDPPYLGSENSYRVRDFEHGDLAAALRGIEGYALVSYTDRPDGYVGWLEETRESHHEGHQDAKQVTERLLMNFDPERHPRFVDDSQRTLAEVGSQ</sequence>
<accession>A0A6B0GWQ4</accession>
<keyword evidence="3 7" id="KW-0489">Methyltransferase</keyword>
<reference evidence="7 8" key="1">
    <citation type="submission" date="2019-12" db="EMBL/GenBank/DDBJ databases">
        <title>Halocatena pleomorpha gen. nov. sp. nov., an extremely halophilic archaeon of family Halobacteriaceae isolated from saltpan soil.</title>
        <authorList>
            <person name="Pal Y."/>
            <person name="Verma A."/>
            <person name="Krishnamurthi S."/>
            <person name="Kumar P."/>
        </authorList>
    </citation>
    <scope>NUCLEOTIDE SEQUENCE [LARGE SCALE GENOMIC DNA]</scope>
    <source>
        <strain evidence="7 8">JCM 16495</strain>
    </source>
</reference>
<protein>
    <recommendedName>
        <fullName evidence="2">site-specific DNA-methyltransferase (adenine-specific)</fullName>
        <ecNumber evidence="2">2.1.1.72</ecNumber>
    </recommendedName>
</protein>
<gene>
    <name evidence="7" type="ORF">GQS65_19130</name>
</gene>
<dbReference type="InterPro" id="IPR012263">
    <property type="entry name" value="M_m6A_EcoRV"/>
</dbReference>
<evidence type="ECO:0000256" key="4">
    <source>
        <dbReference type="ARBA" id="ARBA00022679"/>
    </source>
</evidence>
<dbReference type="RefSeq" id="WP_368280355.1">
    <property type="nucleotide sequence ID" value="NZ_WSZK01000036.1"/>
</dbReference>
<evidence type="ECO:0000256" key="6">
    <source>
        <dbReference type="ARBA" id="ARBA00047942"/>
    </source>
</evidence>
<keyword evidence="5" id="KW-0949">S-adenosyl-L-methionine</keyword>
<organism evidence="7 8">
    <name type="scientific">Halomarina oriensis</name>
    <dbReference type="NCBI Taxonomy" id="671145"/>
    <lineage>
        <taxon>Archaea</taxon>
        <taxon>Methanobacteriati</taxon>
        <taxon>Methanobacteriota</taxon>
        <taxon>Stenosarchaea group</taxon>
        <taxon>Halobacteria</taxon>
        <taxon>Halobacteriales</taxon>
        <taxon>Natronomonadaceae</taxon>
        <taxon>Halomarina</taxon>
    </lineage>
</organism>
<comment type="caution">
    <text evidence="7">The sequence shown here is derived from an EMBL/GenBank/DDBJ whole genome shotgun (WGS) entry which is preliminary data.</text>
</comment>
<dbReference type="Proteomes" id="UP000451471">
    <property type="component" value="Unassembled WGS sequence"/>
</dbReference>
<dbReference type="EC" id="2.1.1.72" evidence="2"/>
<dbReference type="GO" id="GO:0032259">
    <property type="term" value="P:methylation"/>
    <property type="evidence" value="ECO:0007669"/>
    <property type="project" value="UniProtKB-KW"/>
</dbReference>
<dbReference type="AlphaFoldDB" id="A0A6B0GWQ4"/>
<dbReference type="Gene3D" id="1.10.1020.10">
    <property type="entry name" value="Adenine-specific Methyltransferase, Domain 2"/>
    <property type="match status" value="1"/>
</dbReference>
<comment type="similarity">
    <text evidence="1">Belongs to the N(4)/N(6)-methyltransferase family.</text>
</comment>
<dbReference type="SUPFAM" id="SSF53335">
    <property type="entry name" value="S-adenosyl-L-methionine-dependent methyltransferases"/>
    <property type="match status" value="1"/>
</dbReference>
<keyword evidence="8" id="KW-1185">Reference proteome</keyword>
<evidence type="ECO:0000256" key="3">
    <source>
        <dbReference type="ARBA" id="ARBA00022603"/>
    </source>
</evidence>
<dbReference type="GO" id="GO:0006298">
    <property type="term" value="P:mismatch repair"/>
    <property type="evidence" value="ECO:0007669"/>
    <property type="project" value="TreeGrafter"/>
</dbReference>
<dbReference type="EMBL" id="WSZK01000036">
    <property type="protein sequence ID" value="MWG36575.1"/>
    <property type="molecule type" value="Genomic_DNA"/>
</dbReference>
<dbReference type="GO" id="GO:1904047">
    <property type="term" value="F:S-adenosyl-L-methionine binding"/>
    <property type="evidence" value="ECO:0007669"/>
    <property type="project" value="TreeGrafter"/>
</dbReference>
<name>A0A6B0GWQ4_9EURY</name>
<evidence type="ECO:0000256" key="1">
    <source>
        <dbReference type="ARBA" id="ARBA00006594"/>
    </source>
</evidence>
<dbReference type="PANTHER" id="PTHR30481">
    <property type="entry name" value="DNA ADENINE METHYLASE"/>
    <property type="match status" value="1"/>
</dbReference>
<keyword evidence="4" id="KW-0808">Transferase</keyword>
<evidence type="ECO:0000313" key="8">
    <source>
        <dbReference type="Proteomes" id="UP000451471"/>
    </source>
</evidence>
<comment type="catalytic activity">
    <reaction evidence="6">
        <text>a 2'-deoxyadenosine in DNA + S-adenosyl-L-methionine = an N(6)-methyl-2'-deoxyadenosine in DNA + S-adenosyl-L-homocysteine + H(+)</text>
        <dbReference type="Rhea" id="RHEA:15197"/>
        <dbReference type="Rhea" id="RHEA-COMP:12418"/>
        <dbReference type="Rhea" id="RHEA-COMP:12419"/>
        <dbReference type="ChEBI" id="CHEBI:15378"/>
        <dbReference type="ChEBI" id="CHEBI:57856"/>
        <dbReference type="ChEBI" id="CHEBI:59789"/>
        <dbReference type="ChEBI" id="CHEBI:90615"/>
        <dbReference type="ChEBI" id="CHEBI:90616"/>
        <dbReference type="EC" id="2.1.1.72"/>
    </reaction>
</comment>
<evidence type="ECO:0000256" key="2">
    <source>
        <dbReference type="ARBA" id="ARBA00011900"/>
    </source>
</evidence>
<dbReference type="GO" id="GO:0009007">
    <property type="term" value="F:site-specific DNA-methyltransferase (adenine-specific) activity"/>
    <property type="evidence" value="ECO:0007669"/>
    <property type="project" value="UniProtKB-EC"/>
</dbReference>
<dbReference type="InterPro" id="IPR012327">
    <property type="entry name" value="MeTrfase_D12"/>
</dbReference>
<dbReference type="InterPro" id="IPR023095">
    <property type="entry name" value="Ade_MeTrfase_dom_2"/>
</dbReference>
<dbReference type="PRINTS" id="PR00505">
    <property type="entry name" value="D12N6MTFRASE"/>
</dbReference>
<dbReference type="GO" id="GO:0043565">
    <property type="term" value="F:sequence-specific DNA binding"/>
    <property type="evidence" value="ECO:0007669"/>
    <property type="project" value="TreeGrafter"/>
</dbReference>
<dbReference type="PANTHER" id="PTHR30481:SF4">
    <property type="entry name" value="SITE-SPECIFIC DNA-METHYLTRANSFERASE (ADENINE-SPECIFIC)"/>
    <property type="match status" value="1"/>
</dbReference>
<evidence type="ECO:0000313" key="7">
    <source>
        <dbReference type="EMBL" id="MWG36575.1"/>
    </source>
</evidence>